<dbReference type="GO" id="GO:0005524">
    <property type="term" value="F:ATP binding"/>
    <property type="evidence" value="ECO:0007669"/>
    <property type="project" value="UniProtKB-KW"/>
</dbReference>
<keyword evidence="10" id="KW-0496">Mitochondrion</keyword>
<protein>
    <recommendedName>
        <fullName evidence="14">UMP-CMP kinase 2, mitochondrial</fullName>
        <ecNumber evidence="13">2.7.4.14</ecNumber>
    </recommendedName>
    <alternativeName>
        <fullName evidence="15">Nucleoside-diphosphate kinase</fullName>
    </alternativeName>
</protein>
<sequence length="466" mass="52837">MAYFPRLGNYMLRFLERMRPSSQVPAVRRQAAAVNAPDLARDRFFLLELPDAGLAHFTLCGDYGEGGTDWSALAARDPRLEAFLLAPGRTYSLCVPAVPGSGYRGRILAARLHQHLLQQLSRDPFRQCELRRLLCYSPDSRSGITEKGFILWDPHDCLEIQRALQGLLFACETPRPQMGMFKADHSGLLWQRLWELPGVVGDKGGTFRVVPTEEPPLHPLVPELPITVVFPNLEETRKVFEECIPFIPEAKEILNLVDKCPKNLQKGRFPVIVIEGLDATGKTTVTEKVSKALRAVFLKSPPPCVSQWRKIFDDEPTIIRRAYYSLGNYIMASEIAKQSTQAPVIIDRYWHSTAAYAIATEISGLPHHLPPAHHSVYQWPQDLLRPDIVLLLTVNPEERIHRILGRGMHKTKEEIELENNELFREKVEISYQRMENPSCHTVDANPNRKVVIATVLNIIRKHCASL</sequence>
<evidence type="ECO:0000259" key="16">
    <source>
        <dbReference type="Pfam" id="PF02223"/>
    </source>
</evidence>
<dbReference type="OrthoDB" id="425602at2759"/>
<evidence type="ECO:0000313" key="18">
    <source>
        <dbReference type="Proteomes" id="UP000007648"/>
    </source>
</evidence>
<dbReference type="GO" id="GO:0005654">
    <property type="term" value="C:nucleoplasm"/>
    <property type="evidence" value="ECO:0007669"/>
    <property type="project" value="Ensembl"/>
</dbReference>
<dbReference type="SUPFAM" id="SSF52540">
    <property type="entry name" value="P-loop containing nucleoside triphosphate hydrolases"/>
    <property type="match status" value="1"/>
</dbReference>
<dbReference type="Ensembl" id="ENSSHAT00000033937.1">
    <property type="protein sequence ID" value="ENSSHAP00000033867.1"/>
    <property type="gene ID" value="ENSSHAG00000020558.1"/>
</dbReference>
<evidence type="ECO:0000256" key="15">
    <source>
        <dbReference type="ARBA" id="ARBA00076149"/>
    </source>
</evidence>
<reference evidence="17 18" key="1">
    <citation type="journal article" date="2011" name="Proc. Natl. Acad. Sci. U.S.A.">
        <title>Genetic diversity and population structure of the endangered marsupial Sarcophilus harrisii (Tasmanian devil).</title>
        <authorList>
            <person name="Miller W."/>
            <person name="Hayes V.M."/>
            <person name="Ratan A."/>
            <person name="Petersen D.C."/>
            <person name="Wittekindt N.E."/>
            <person name="Miller J."/>
            <person name="Walenz B."/>
            <person name="Knight J."/>
            <person name="Qi J."/>
            <person name="Zhao F."/>
            <person name="Wang Q."/>
            <person name="Bedoya-Reina O.C."/>
            <person name="Katiyar N."/>
            <person name="Tomsho L.P."/>
            <person name="Kasson L.M."/>
            <person name="Hardie R.A."/>
            <person name="Woodbridge P."/>
            <person name="Tindall E.A."/>
            <person name="Bertelsen M.F."/>
            <person name="Dixon D."/>
            <person name="Pyecroft S."/>
            <person name="Helgen K.M."/>
            <person name="Lesk A.M."/>
            <person name="Pringle T.H."/>
            <person name="Patterson N."/>
            <person name="Zhang Y."/>
            <person name="Kreiss A."/>
            <person name="Woods G.M."/>
            <person name="Jones M.E."/>
            <person name="Schuster S.C."/>
        </authorList>
    </citation>
    <scope>NUCLEOTIDE SEQUENCE [LARGE SCALE GENOMIC DNA]</scope>
</reference>
<evidence type="ECO:0000256" key="7">
    <source>
        <dbReference type="ARBA" id="ARBA00022946"/>
    </source>
</evidence>
<keyword evidence="3" id="KW-0808">Transferase</keyword>
<comment type="subcellular location">
    <subcellularLocation>
        <location evidence="1">Mitochondrion</location>
    </subcellularLocation>
</comment>
<keyword evidence="8" id="KW-0665">Pyrimidine biosynthesis</keyword>
<dbReference type="EC" id="2.7.4.14" evidence="13"/>
<dbReference type="GO" id="GO:0006227">
    <property type="term" value="P:dUDP biosynthetic process"/>
    <property type="evidence" value="ECO:0007669"/>
    <property type="project" value="TreeGrafter"/>
</dbReference>
<feature type="domain" description="Thymidylate kinase-like" evidence="16">
    <location>
        <begin position="274"/>
        <end position="451"/>
    </location>
</feature>
<reference evidence="17" key="3">
    <citation type="submission" date="2025-09" db="UniProtKB">
        <authorList>
            <consortium name="Ensembl"/>
        </authorList>
    </citation>
    <scope>IDENTIFICATION</scope>
</reference>
<dbReference type="FunFam" id="3.40.50.300:FF:001133">
    <property type="entry name" value="UMP-CMP kinase 2, mitochondrial"/>
    <property type="match status" value="1"/>
</dbReference>
<evidence type="ECO:0000256" key="1">
    <source>
        <dbReference type="ARBA" id="ARBA00004173"/>
    </source>
</evidence>
<keyword evidence="4" id="KW-0547">Nucleotide-binding</keyword>
<evidence type="ECO:0000256" key="2">
    <source>
        <dbReference type="ARBA" id="ARBA00009776"/>
    </source>
</evidence>
<dbReference type="GeneID" id="100931536"/>
<evidence type="ECO:0000256" key="14">
    <source>
        <dbReference type="ARBA" id="ARBA00070686"/>
    </source>
</evidence>
<dbReference type="PANTHER" id="PTHR10344">
    <property type="entry name" value="THYMIDYLATE KINASE"/>
    <property type="match status" value="1"/>
</dbReference>
<evidence type="ECO:0000256" key="6">
    <source>
        <dbReference type="ARBA" id="ARBA00022840"/>
    </source>
</evidence>
<dbReference type="GO" id="GO:0006235">
    <property type="term" value="P:dTTP biosynthetic process"/>
    <property type="evidence" value="ECO:0007669"/>
    <property type="project" value="TreeGrafter"/>
</dbReference>
<keyword evidence="18" id="KW-1185">Reference proteome</keyword>
<dbReference type="GO" id="GO:0006233">
    <property type="term" value="P:dTDP biosynthetic process"/>
    <property type="evidence" value="ECO:0007669"/>
    <property type="project" value="TreeGrafter"/>
</dbReference>
<proteinExistence type="inferred from homology"/>
<dbReference type="InterPro" id="IPR027417">
    <property type="entry name" value="P-loop_NTPase"/>
</dbReference>
<dbReference type="RefSeq" id="XP_031807047.1">
    <property type="nucleotide sequence ID" value="XM_031951187.1"/>
</dbReference>
<dbReference type="GO" id="GO:0033862">
    <property type="term" value="F:UMP kinase activity"/>
    <property type="evidence" value="ECO:0007669"/>
    <property type="project" value="Ensembl"/>
</dbReference>
<dbReference type="GO" id="GO:0004550">
    <property type="term" value="F:nucleoside diphosphate kinase activity"/>
    <property type="evidence" value="ECO:0007669"/>
    <property type="project" value="Ensembl"/>
</dbReference>
<dbReference type="Proteomes" id="UP000007648">
    <property type="component" value="Unassembled WGS sequence"/>
</dbReference>
<dbReference type="GO" id="GO:0004798">
    <property type="term" value="F:dTMP kinase activity"/>
    <property type="evidence" value="ECO:0007669"/>
    <property type="project" value="TreeGrafter"/>
</dbReference>
<evidence type="ECO:0000256" key="8">
    <source>
        <dbReference type="ARBA" id="ARBA00022975"/>
    </source>
</evidence>
<dbReference type="CTD" id="129607"/>
<reference evidence="17" key="2">
    <citation type="submission" date="2025-08" db="UniProtKB">
        <authorList>
            <consortium name="Ensembl"/>
        </authorList>
    </citation>
    <scope>IDENTIFICATION</scope>
</reference>
<evidence type="ECO:0000256" key="5">
    <source>
        <dbReference type="ARBA" id="ARBA00022777"/>
    </source>
</evidence>
<dbReference type="InterPro" id="IPR039430">
    <property type="entry name" value="Thymidylate_kin-like_dom"/>
</dbReference>
<keyword evidence="6" id="KW-0067">ATP-binding</keyword>
<dbReference type="GeneTree" id="ENSGT00940000154030"/>
<keyword evidence="5" id="KW-0418">Kinase</keyword>
<evidence type="ECO:0000256" key="3">
    <source>
        <dbReference type="ARBA" id="ARBA00022679"/>
    </source>
</evidence>
<evidence type="ECO:0000256" key="10">
    <source>
        <dbReference type="ARBA" id="ARBA00023128"/>
    </source>
</evidence>
<dbReference type="KEGG" id="shr:100931536"/>
<evidence type="ECO:0000256" key="9">
    <source>
        <dbReference type="ARBA" id="ARBA00023054"/>
    </source>
</evidence>
<evidence type="ECO:0000256" key="11">
    <source>
        <dbReference type="ARBA" id="ARBA00051396"/>
    </source>
</evidence>
<dbReference type="InParanoid" id="A0A7N4P9T5"/>
<dbReference type="GO" id="GO:0005739">
    <property type="term" value="C:mitochondrion"/>
    <property type="evidence" value="ECO:0007669"/>
    <property type="project" value="UniProtKB-SubCell"/>
</dbReference>
<accession>A0A7N4P9T5</accession>
<comment type="similarity">
    <text evidence="2">Belongs to the thymidylate kinase family.</text>
</comment>
<dbReference type="GO" id="GO:0071222">
    <property type="term" value="P:cellular response to lipopolysaccharide"/>
    <property type="evidence" value="ECO:0007669"/>
    <property type="project" value="Ensembl"/>
</dbReference>
<evidence type="ECO:0000256" key="13">
    <source>
        <dbReference type="ARBA" id="ARBA00066590"/>
    </source>
</evidence>
<dbReference type="PANTHER" id="PTHR10344:SF4">
    <property type="entry name" value="UMP-CMP KINASE 2, MITOCHONDRIAL"/>
    <property type="match status" value="1"/>
</dbReference>
<keyword evidence="7" id="KW-0809">Transit peptide</keyword>
<evidence type="ECO:0000313" key="17">
    <source>
        <dbReference type="Ensembl" id="ENSSHAP00000033867.1"/>
    </source>
</evidence>
<organism evidence="17 18">
    <name type="scientific">Sarcophilus harrisii</name>
    <name type="common">Tasmanian devil</name>
    <name type="synonym">Sarcophilus laniarius</name>
    <dbReference type="NCBI Taxonomy" id="9305"/>
    <lineage>
        <taxon>Eukaryota</taxon>
        <taxon>Metazoa</taxon>
        <taxon>Chordata</taxon>
        <taxon>Craniata</taxon>
        <taxon>Vertebrata</taxon>
        <taxon>Euteleostomi</taxon>
        <taxon>Mammalia</taxon>
        <taxon>Metatheria</taxon>
        <taxon>Dasyuromorphia</taxon>
        <taxon>Dasyuridae</taxon>
        <taxon>Sarcophilus</taxon>
    </lineage>
</organism>
<comment type="catalytic activity">
    <reaction evidence="12">
        <text>dCMP + ATP = dCDP + ADP</text>
        <dbReference type="Rhea" id="RHEA:25094"/>
        <dbReference type="ChEBI" id="CHEBI:30616"/>
        <dbReference type="ChEBI" id="CHEBI:57566"/>
        <dbReference type="ChEBI" id="CHEBI:58593"/>
        <dbReference type="ChEBI" id="CHEBI:456216"/>
        <dbReference type="EC" id="2.7.4.14"/>
    </reaction>
</comment>
<dbReference type="Gene3D" id="3.40.50.300">
    <property type="entry name" value="P-loop containing nucleotide triphosphate hydrolases"/>
    <property type="match status" value="1"/>
</dbReference>
<evidence type="ECO:0000256" key="4">
    <source>
        <dbReference type="ARBA" id="ARBA00022741"/>
    </source>
</evidence>
<keyword evidence="9" id="KW-0175">Coiled coil</keyword>
<gene>
    <name evidence="17" type="primary">CMPK2</name>
</gene>
<evidence type="ECO:0000256" key="12">
    <source>
        <dbReference type="ARBA" id="ARBA00051598"/>
    </source>
</evidence>
<dbReference type="AlphaFoldDB" id="A0A7N4P9T5"/>
<dbReference type="FunCoup" id="A0A7N4P9T5">
    <property type="interactions" value="1555"/>
</dbReference>
<name>A0A7N4P9T5_SARHA</name>
<dbReference type="Pfam" id="PF02223">
    <property type="entry name" value="Thymidylate_kin"/>
    <property type="match status" value="1"/>
</dbReference>
<comment type="catalytic activity">
    <reaction evidence="11">
        <text>CMP + ATP = CDP + ADP</text>
        <dbReference type="Rhea" id="RHEA:11600"/>
        <dbReference type="ChEBI" id="CHEBI:30616"/>
        <dbReference type="ChEBI" id="CHEBI:58069"/>
        <dbReference type="ChEBI" id="CHEBI:60377"/>
        <dbReference type="ChEBI" id="CHEBI:456216"/>
        <dbReference type="EC" id="2.7.4.14"/>
    </reaction>
</comment>